<dbReference type="InterPro" id="IPR036412">
    <property type="entry name" value="HAD-like_sf"/>
</dbReference>
<dbReference type="Proteomes" id="UP000199585">
    <property type="component" value="Unassembled WGS sequence"/>
</dbReference>
<feature type="region of interest" description="Disordered" evidence="1">
    <location>
        <begin position="659"/>
        <end position="683"/>
    </location>
</feature>
<dbReference type="SUPFAM" id="SSF56784">
    <property type="entry name" value="HAD-like"/>
    <property type="match status" value="1"/>
</dbReference>
<dbReference type="InterPro" id="IPR023214">
    <property type="entry name" value="HAD_sf"/>
</dbReference>
<gene>
    <name evidence="2" type="ORF">SAMN04488003_11848</name>
</gene>
<dbReference type="AlphaFoldDB" id="A0A1H8GYN3"/>
<keyword evidence="3" id="KW-1185">Reference proteome</keyword>
<protein>
    <submittedName>
        <fullName evidence="2">Haloacid dehalogenase-like hydrolase</fullName>
    </submittedName>
</protein>
<dbReference type="GO" id="GO:0016787">
    <property type="term" value="F:hydrolase activity"/>
    <property type="evidence" value="ECO:0007669"/>
    <property type="project" value="UniProtKB-KW"/>
</dbReference>
<dbReference type="RefSeq" id="WP_089904360.1">
    <property type="nucleotide sequence ID" value="NZ_FOCI01000018.1"/>
</dbReference>
<accession>A0A1H8GYN3</accession>
<organism evidence="2 3">
    <name type="scientific">Loktanella fryxellensis</name>
    <dbReference type="NCBI Taxonomy" id="245187"/>
    <lineage>
        <taxon>Bacteria</taxon>
        <taxon>Pseudomonadati</taxon>
        <taxon>Pseudomonadota</taxon>
        <taxon>Alphaproteobacteria</taxon>
        <taxon>Rhodobacterales</taxon>
        <taxon>Roseobacteraceae</taxon>
        <taxon>Loktanella</taxon>
    </lineage>
</organism>
<dbReference type="STRING" id="245187.SAMN04488003_11848"/>
<sequence length="683" mass="74814">MTNIVVPDKTVLITTDVFDTLLLRSIRSETSRIDIAERMFSRSLRDHGHDVSSDLLIRARRSAQKLAFLAMGRSTIPQEVRLADIVARQLAILGLPAGFADMRLRMEVEVEMQSLSANRTLADRLRQERQKGRRIVAVSDTTLSTEQVATLIRHFHGDLVDAVYASADHGCTKHRGEFFDVVAAAEGVAAGDMFHIGDDPRADVAVPATLGIATCHVPRPRALAYVRKLNAAAVMLRRKAARNRPAVRTGPSVSVPMEIADSAHAFGRAVFGPIMAEMSLLIWLYGVEAQRSGQAPLLFCMRGGMGMRLAFDRTVARLALPQDVTTRLLYVSRLIAARSAILQESPSALAEIGYEFRDQPMSMVARALGGRSYTLPDAWSQPFDGPTFLDLLNSPTGDDILDDIMQQDALFARHLDDVCAGAHRVILCDTGLYGSTLRLLSDGFPDKRFEGLQIARVNYKRQSTSHFPRLTGLFVEGHGYNPFDAPTVVLRFWHLIESVFEPDLPSVRHFSKSTDGLVSTNSKHPDGNAEDMFGALMRGALSYIDDLPAVAGGAQAMADAGPAWVRLRKAILRPDANDLRILSVGSRSIDFGRDDKVDLNSATTGLSKLEILTTLKGAFWREGVISRHFPILKHVILPVLEMTQTAKSLFAVRRGSGGSADAVPRTASQEPAPPFHTAKEPLV</sequence>
<proteinExistence type="predicted"/>
<dbReference type="OrthoDB" id="8335209at2"/>
<reference evidence="2 3" key="1">
    <citation type="submission" date="2016-10" db="EMBL/GenBank/DDBJ databases">
        <authorList>
            <person name="de Groot N.N."/>
        </authorList>
    </citation>
    <scope>NUCLEOTIDE SEQUENCE [LARGE SCALE GENOMIC DNA]</scope>
    <source>
        <strain evidence="2 3">DSM 16213</strain>
    </source>
</reference>
<evidence type="ECO:0000256" key="1">
    <source>
        <dbReference type="SAM" id="MobiDB-lite"/>
    </source>
</evidence>
<dbReference type="EMBL" id="FOCI01000018">
    <property type="protein sequence ID" value="SEN49113.1"/>
    <property type="molecule type" value="Genomic_DNA"/>
</dbReference>
<evidence type="ECO:0000313" key="3">
    <source>
        <dbReference type="Proteomes" id="UP000199585"/>
    </source>
</evidence>
<evidence type="ECO:0000313" key="2">
    <source>
        <dbReference type="EMBL" id="SEN49113.1"/>
    </source>
</evidence>
<name>A0A1H8GYN3_9RHOB</name>
<dbReference type="Gene3D" id="3.40.50.1000">
    <property type="entry name" value="HAD superfamily/HAD-like"/>
    <property type="match status" value="1"/>
</dbReference>
<keyword evidence="2" id="KW-0378">Hydrolase</keyword>